<organism evidence="2 3">
    <name type="scientific">Stappia albiluteola</name>
    <dbReference type="NCBI Taxonomy" id="2758565"/>
    <lineage>
        <taxon>Bacteria</taxon>
        <taxon>Pseudomonadati</taxon>
        <taxon>Pseudomonadota</taxon>
        <taxon>Alphaproteobacteria</taxon>
        <taxon>Hyphomicrobiales</taxon>
        <taxon>Stappiaceae</taxon>
        <taxon>Stappia</taxon>
    </lineage>
</organism>
<proteinExistence type="predicted"/>
<gene>
    <name evidence="1" type="ORF">H2509_04085</name>
    <name evidence="2" type="ORF">H2509_04120</name>
</gene>
<dbReference type="EMBL" id="JACFXV010000039">
    <property type="protein sequence ID" value="MBA5776301.1"/>
    <property type="molecule type" value="Genomic_DNA"/>
</dbReference>
<sequence>AIVRGAVSDIVSGLRNGENAFEVLADTALRALDRITDKLLNDVLDAVLMFKSETSSGSSGGGFLSGIGDFFGELFSGFFATGGLIPSGTFGIVGERGPEPVIGTSRGAMVLPNSSLRGAQGAGVTVNVINNADGTEARERRRTDGDGREIVDVVIERVRESFASGGFDAANAARYGISPRRVRR</sequence>
<dbReference type="AlphaFoldDB" id="A0A839AB88"/>
<dbReference type="Proteomes" id="UP000541109">
    <property type="component" value="Unassembled WGS sequence"/>
</dbReference>
<evidence type="ECO:0000313" key="1">
    <source>
        <dbReference type="EMBL" id="MBA5776301.1"/>
    </source>
</evidence>
<feature type="non-terminal residue" evidence="2">
    <location>
        <position position="1"/>
    </location>
</feature>
<protein>
    <recommendedName>
        <fullName evidence="4">Phage tail tape measure protein</fullName>
    </recommendedName>
</protein>
<evidence type="ECO:0000313" key="3">
    <source>
        <dbReference type="Proteomes" id="UP000541109"/>
    </source>
</evidence>
<keyword evidence="3" id="KW-1185">Reference proteome</keyword>
<dbReference type="EMBL" id="JACFXV010000042">
    <property type="protein sequence ID" value="MBA5776308.1"/>
    <property type="molecule type" value="Genomic_DNA"/>
</dbReference>
<evidence type="ECO:0000313" key="2">
    <source>
        <dbReference type="EMBL" id="MBA5776308.1"/>
    </source>
</evidence>
<name>A0A839AB88_9HYPH</name>
<reference evidence="2 3" key="1">
    <citation type="submission" date="2020-07" db="EMBL/GenBank/DDBJ databases">
        <title>Stappia sp., F7233, whole genome shotgun sequencing project.</title>
        <authorList>
            <person name="Jiang S."/>
            <person name="Liu Z.W."/>
            <person name="Du Z.J."/>
        </authorList>
    </citation>
    <scope>NUCLEOTIDE SEQUENCE [LARGE SCALE GENOMIC DNA]</scope>
    <source>
        <strain evidence="2 3">F7233</strain>
    </source>
</reference>
<comment type="caution">
    <text evidence="2">The sequence shown here is derived from an EMBL/GenBank/DDBJ whole genome shotgun (WGS) entry which is preliminary data.</text>
</comment>
<accession>A0A839AB88</accession>
<evidence type="ECO:0008006" key="4">
    <source>
        <dbReference type="Google" id="ProtNLM"/>
    </source>
</evidence>